<evidence type="ECO:0000313" key="7">
    <source>
        <dbReference type="EMBL" id="PMP05826.1"/>
    </source>
</evidence>
<dbReference type="RefSeq" id="WP_017028957.1">
    <property type="nucleotide sequence ID" value="NZ_CP016177.1"/>
</dbReference>
<sequence>MTKDKLKNLDLNLLKLFSVVYQQRNLKRSSELLFISPPAVSQNISKLRNHFDDELFIKTTKGFDVTPFADSLFKALTPIMEQLSVALNEHHQFDPGNLEGTITIEMGQQILPWLPSLLFSQIANVSPNVAFAAHNITQDTPRMILSEQVDMAIQFQFAHMSKDIYEMPLVDVEVFAMVREDHPLKEKAVEVEALLNYNFALIEMPLFNQFHSSLIEASMEKRGTPIKVMYRSTSASSVKQAALNSDLIFPALGNYAKHCGEGLRAIQVTNIPEVNKLTLCAYIHRKNRKSKKHLWLYEMVKSKLQGD</sequence>
<evidence type="ECO:0000256" key="1">
    <source>
        <dbReference type="ARBA" id="ARBA00009437"/>
    </source>
</evidence>
<dbReference type="SUPFAM" id="SSF53850">
    <property type="entry name" value="Periplasmic binding protein-like II"/>
    <property type="match status" value="1"/>
</dbReference>
<comment type="similarity">
    <text evidence="1">Belongs to the LysR transcriptional regulatory family.</text>
</comment>
<dbReference type="Pfam" id="PF03466">
    <property type="entry name" value="LysR_substrate"/>
    <property type="match status" value="1"/>
</dbReference>
<dbReference type="PROSITE" id="PS50931">
    <property type="entry name" value="HTH_LYSR"/>
    <property type="match status" value="1"/>
</dbReference>
<dbReference type="EMBL" id="CP016177">
    <property type="protein sequence ID" value="ANO33349.1"/>
    <property type="molecule type" value="Genomic_DNA"/>
</dbReference>
<reference evidence="7" key="4">
    <citation type="journal article" date="2018" name="Nature">
        <title>A major lineage of non-tailed dsDNA viruses as unrecognized killers of marine bacteria.</title>
        <authorList>
            <person name="Kauffman K.M."/>
            <person name="Hussain F.A."/>
            <person name="Yang J."/>
            <person name="Arevalo P."/>
            <person name="Brown J.M."/>
            <person name="Chang W.K."/>
            <person name="VanInsberghe D."/>
            <person name="Elsherbini J."/>
            <person name="Sharma R.S."/>
            <person name="Cutler M.B."/>
            <person name="Kelly L."/>
            <person name="Polz M.F."/>
        </authorList>
    </citation>
    <scope>NUCLEOTIDE SEQUENCE</scope>
    <source>
        <strain evidence="7">10N.222.49.A5</strain>
    </source>
</reference>
<proteinExistence type="inferred from homology"/>
<dbReference type="Proteomes" id="UP000092018">
    <property type="component" value="Chromosome 1"/>
</dbReference>
<evidence type="ECO:0000256" key="3">
    <source>
        <dbReference type="ARBA" id="ARBA00023125"/>
    </source>
</evidence>
<dbReference type="InterPro" id="IPR036388">
    <property type="entry name" value="WH-like_DNA-bd_sf"/>
</dbReference>
<evidence type="ECO:0000259" key="5">
    <source>
        <dbReference type="PROSITE" id="PS50931"/>
    </source>
</evidence>
<dbReference type="InterPro" id="IPR005119">
    <property type="entry name" value="LysR_subst-bd"/>
</dbReference>
<evidence type="ECO:0000313" key="8">
    <source>
        <dbReference type="Proteomes" id="UP000092018"/>
    </source>
</evidence>
<reference evidence="9" key="2">
    <citation type="submission" date="2016-07" db="EMBL/GenBank/DDBJ databases">
        <title>Nontailed viruses are major unrecognized killers of bacteria in the ocean.</title>
        <authorList>
            <person name="Kauffman K."/>
            <person name="Hussain F."/>
            <person name="Yang J."/>
            <person name="Arevalo P."/>
            <person name="Brown J."/>
            <person name="Cutler M."/>
            <person name="Kelly L."/>
            <person name="Polz M.F."/>
        </authorList>
    </citation>
    <scope>NUCLEOTIDE SEQUENCE [LARGE SCALE GENOMIC DNA]</scope>
    <source>
        <strain evidence="9">10N.222.49.A5</strain>
    </source>
</reference>
<dbReference type="SUPFAM" id="SSF46785">
    <property type="entry name" value="Winged helix' DNA-binding domain"/>
    <property type="match status" value="1"/>
</dbReference>
<accession>A0AAJ3SF25</accession>
<dbReference type="PANTHER" id="PTHR30118:SF15">
    <property type="entry name" value="TRANSCRIPTIONAL REGULATORY PROTEIN"/>
    <property type="match status" value="1"/>
</dbReference>
<evidence type="ECO:0000313" key="6">
    <source>
        <dbReference type="EMBL" id="ANO33349.1"/>
    </source>
</evidence>
<dbReference type="Pfam" id="PF00126">
    <property type="entry name" value="HTH_1"/>
    <property type="match status" value="1"/>
</dbReference>
<reference evidence="7" key="3">
    <citation type="submission" date="2016-07" db="EMBL/GenBank/DDBJ databases">
        <authorList>
            <person name="Kauffman K."/>
            <person name="Arevalo P."/>
            <person name="Polz M.F."/>
        </authorList>
    </citation>
    <scope>NUCLEOTIDE SEQUENCE</scope>
    <source>
        <strain evidence="7">10N.222.49.A5</strain>
    </source>
</reference>
<keyword evidence="2" id="KW-0805">Transcription regulation</keyword>
<keyword evidence="3" id="KW-0238">DNA-binding</keyword>
<name>A0AAJ3SF25_9VIBR</name>
<evidence type="ECO:0000313" key="9">
    <source>
        <dbReference type="Proteomes" id="UP000235611"/>
    </source>
</evidence>
<dbReference type="InterPro" id="IPR000847">
    <property type="entry name" value="LysR_HTH_N"/>
</dbReference>
<dbReference type="PANTHER" id="PTHR30118">
    <property type="entry name" value="HTH-TYPE TRANSCRIPTIONAL REGULATOR LEUO-RELATED"/>
    <property type="match status" value="1"/>
</dbReference>
<evidence type="ECO:0000256" key="2">
    <source>
        <dbReference type="ARBA" id="ARBA00023015"/>
    </source>
</evidence>
<dbReference type="AlphaFoldDB" id="A0AAJ3SF25"/>
<gene>
    <name evidence="6" type="ORF">A6E01_09040</name>
    <name evidence="7" type="ORF">BCS93_18285</name>
</gene>
<organism evidence="7 9">
    <name type="scientific">Vibrio breoganii</name>
    <dbReference type="NCBI Taxonomy" id="553239"/>
    <lineage>
        <taxon>Bacteria</taxon>
        <taxon>Pseudomonadati</taxon>
        <taxon>Pseudomonadota</taxon>
        <taxon>Gammaproteobacteria</taxon>
        <taxon>Vibrionales</taxon>
        <taxon>Vibrionaceae</taxon>
        <taxon>Vibrio</taxon>
    </lineage>
</organism>
<dbReference type="GO" id="GO:0003677">
    <property type="term" value="F:DNA binding"/>
    <property type="evidence" value="ECO:0007669"/>
    <property type="project" value="UniProtKB-KW"/>
</dbReference>
<reference evidence="6 8" key="1">
    <citation type="submission" date="2016-06" db="EMBL/GenBank/DDBJ databases">
        <title>Adaptive Radiation by Waves of Gene Transfer Leads to Fine-Scale Resource Partitioning in Marine Microbes.</title>
        <authorList>
            <person name="Hehemann J.-H."/>
            <person name="Arevalo P."/>
            <person name="Datta M.S."/>
            <person name="Yu X."/>
            <person name="Corzett C."/>
            <person name="Henschel A."/>
            <person name="Preheim S.P."/>
            <person name="Timberlake S."/>
            <person name="Alm E.J."/>
            <person name="Polz M.F."/>
        </authorList>
    </citation>
    <scope>NUCLEOTIDE SEQUENCE [LARGE SCALE GENOMIC DNA]</scope>
    <source>
        <strain evidence="6 8">FF50</strain>
    </source>
</reference>
<feature type="domain" description="HTH lysR-type" evidence="5">
    <location>
        <begin position="9"/>
        <end position="66"/>
    </location>
</feature>
<keyword evidence="4" id="KW-0804">Transcription</keyword>
<dbReference type="Proteomes" id="UP000235611">
    <property type="component" value="Unassembled WGS sequence"/>
</dbReference>
<dbReference type="EMBL" id="MDBO01000134">
    <property type="protein sequence ID" value="PMP05826.1"/>
    <property type="molecule type" value="Genomic_DNA"/>
</dbReference>
<protein>
    <recommendedName>
        <fullName evidence="5">HTH lysR-type domain-containing protein</fullName>
    </recommendedName>
</protein>
<dbReference type="InterPro" id="IPR050389">
    <property type="entry name" value="LysR-type_TF"/>
</dbReference>
<dbReference type="Gene3D" id="1.10.10.10">
    <property type="entry name" value="Winged helix-like DNA-binding domain superfamily/Winged helix DNA-binding domain"/>
    <property type="match status" value="1"/>
</dbReference>
<dbReference type="KEGG" id="vbr:A6E01_09040"/>
<dbReference type="GO" id="GO:0003700">
    <property type="term" value="F:DNA-binding transcription factor activity"/>
    <property type="evidence" value="ECO:0007669"/>
    <property type="project" value="InterPro"/>
</dbReference>
<dbReference type="Gene3D" id="3.40.190.10">
    <property type="entry name" value="Periplasmic binding protein-like II"/>
    <property type="match status" value="2"/>
</dbReference>
<dbReference type="InterPro" id="IPR036390">
    <property type="entry name" value="WH_DNA-bd_sf"/>
</dbReference>
<evidence type="ECO:0000256" key="4">
    <source>
        <dbReference type="ARBA" id="ARBA00023163"/>
    </source>
</evidence>